<dbReference type="PANTHER" id="PTHR43464">
    <property type="entry name" value="METHYLTRANSFERASE"/>
    <property type="match status" value="1"/>
</dbReference>
<dbReference type="GO" id="GO:0008168">
    <property type="term" value="F:methyltransferase activity"/>
    <property type="evidence" value="ECO:0007669"/>
    <property type="project" value="UniProtKB-KW"/>
</dbReference>
<comment type="caution">
    <text evidence="5">The sequence shown here is derived from an EMBL/GenBank/DDBJ whole genome shotgun (WGS) entry which is preliminary data.</text>
</comment>
<keyword evidence="2" id="KW-0808">Transferase</keyword>
<evidence type="ECO:0000256" key="2">
    <source>
        <dbReference type="ARBA" id="ARBA00022679"/>
    </source>
</evidence>
<dbReference type="PANTHER" id="PTHR43464:SF19">
    <property type="entry name" value="UBIQUINONE BIOSYNTHESIS O-METHYLTRANSFERASE, MITOCHONDRIAL"/>
    <property type="match status" value="1"/>
</dbReference>
<evidence type="ECO:0000259" key="4">
    <source>
        <dbReference type="Pfam" id="PF13649"/>
    </source>
</evidence>
<reference evidence="5" key="1">
    <citation type="submission" date="2020-11" db="EMBL/GenBank/DDBJ databases">
        <title>Nocardia NEAU-351.nov., a novel actinomycete isolated from the cow dung.</title>
        <authorList>
            <person name="Zhang X."/>
        </authorList>
    </citation>
    <scope>NUCLEOTIDE SEQUENCE</scope>
    <source>
        <strain evidence="5">NEAU-351</strain>
    </source>
</reference>
<organism evidence="5 6">
    <name type="scientific">Nocardia bovistercoris</name>
    <dbReference type="NCBI Taxonomy" id="2785916"/>
    <lineage>
        <taxon>Bacteria</taxon>
        <taxon>Bacillati</taxon>
        <taxon>Actinomycetota</taxon>
        <taxon>Actinomycetes</taxon>
        <taxon>Mycobacteriales</taxon>
        <taxon>Nocardiaceae</taxon>
        <taxon>Nocardia</taxon>
    </lineage>
</organism>
<protein>
    <submittedName>
        <fullName evidence="5">Class I SAM-dependent methyltransferase</fullName>
    </submittedName>
</protein>
<dbReference type="RefSeq" id="WP_196150493.1">
    <property type="nucleotide sequence ID" value="NZ_JADMLG010000007.1"/>
</dbReference>
<feature type="domain" description="Methyltransferase" evidence="4">
    <location>
        <begin position="44"/>
        <end position="138"/>
    </location>
</feature>
<dbReference type="CDD" id="cd02440">
    <property type="entry name" value="AdoMet_MTases"/>
    <property type="match status" value="1"/>
</dbReference>
<dbReference type="EMBL" id="JADMLG010000007">
    <property type="protein sequence ID" value="MBH0778169.1"/>
    <property type="molecule type" value="Genomic_DNA"/>
</dbReference>
<evidence type="ECO:0000256" key="1">
    <source>
        <dbReference type="ARBA" id="ARBA00022603"/>
    </source>
</evidence>
<dbReference type="GO" id="GO:0032259">
    <property type="term" value="P:methylation"/>
    <property type="evidence" value="ECO:0007669"/>
    <property type="project" value="UniProtKB-KW"/>
</dbReference>
<keyword evidence="6" id="KW-1185">Reference proteome</keyword>
<sequence length="213" mass="23304">MSDTTTDAREFWETFYTERDRIWSGEPNPLLVREAADLAPGRALDLGCGEGGDAIWLAARGWQVTAVDISATALARTAEHAAQAGVGERIVTAEHDLRHSFPDGAFDLVSAQFFHSPVGDTERLPVLRRAAEAVASGGVLLIAGHAGWPSFVEGDHEHSHVHLPSTDEVLAGLDLPEQRWRVEAAEEVEREVTWPDGRTGTRADNIVRLRRLD</sequence>
<keyword evidence="3" id="KW-0949">S-adenosyl-L-methionine</keyword>
<dbReference type="InterPro" id="IPR041698">
    <property type="entry name" value="Methyltransf_25"/>
</dbReference>
<keyword evidence="1 5" id="KW-0489">Methyltransferase</keyword>
<dbReference type="AlphaFoldDB" id="A0A931IB44"/>
<dbReference type="InterPro" id="IPR029063">
    <property type="entry name" value="SAM-dependent_MTases_sf"/>
</dbReference>
<gene>
    <name evidence="5" type="ORF">IT779_17965</name>
</gene>
<dbReference type="Pfam" id="PF13649">
    <property type="entry name" value="Methyltransf_25"/>
    <property type="match status" value="1"/>
</dbReference>
<evidence type="ECO:0000313" key="6">
    <source>
        <dbReference type="Proteomes" id="UP000655751"/>
    </source>
</evidence>
<proteinExistence type="predicted"/>
<name>A0A931IB44_9NOCA</name>
<evidence type="ECO:0000313" key="5">
    <source>
        <dbReference type="EMBL" id="MBH0778169.1"/>
    </source>
</evidence>
<accession>A0A931IB44</accession>
<dbReference type="Proteomes" id="UP000655751">
    <property type="component" value="Unassembled WGS sequence"/>
</dbReference>
<dbReference type="Gene3D" id="3.40.50.150">
    <property type="entry name" value="Vaccinia Virus protein VP39"/>
    <property type="match status" value="1"/>
</dbReference>
<dbReference type="SUPFAM" id="SSF53335">
    <property type="entry name" value="S-adenosyl-L-methionine-dependent methyltransferases"/>
    <property type="match status" value="1"/>
</dbReference>
<evidence type="ECO:0000256" key="3">
    <source>
        <dbReference type="ARBA" id="ARBA00022691"/>
    </source>
</evidence>